<dbReference type="Gene3D" id="1.10.3720.10">
    <property type="entry name" value="MetI-like"/>
    <property type="match status" value="1"/>
</dbReference>
<name>A0A2V3YN31_9FIRM</name>
<keyword evidence="2" id="KW-0813">Transport</keyword>
<dbReference type="PANTHER" id="PTHR43744">
    <property type="entry name" value="ABC TRANSPORTER PERMEASE PROTEIN MG189-RELATED-RELATED"/>
    <property type="match status" value="1"/>
</dbReference>
<organism evidence="8 9">
    <name type="scientific">Hungatella effluvii</name>
    <dbReference type="NCBI Taxonomy" id="1096246"/>
    <lineage>
        <taxon>Bacteria</taxon>
        <taxon>Bacillati</taxon>
        <taxon>Bacillota</taxon>
        <taxon>Clostridia</taxon>
        <taxon>Lachnospirales</taxon>
        <taxon>Lachnospiraceae</taxon>
        <taxon>Hungatella</taxon>
    </lineage>
</organism>
<evidence type="ECO:0000313" key="9">
    <source>
        <dbReference type="Proteomes" id="UP000248057"/>
    </source>
</evidence>
<dbReference type="GO" id="GO:0005886">
    <property type="term" value="C:plasma membrane"/>
    <property type="evidence" value="ECO:0007669"/>
    <property type="project" value="UniProtKB-SubCell"/>
</dbReference>
<evidence type="ECO:0000256" key="5">
    <source>
        <dbReference type="ARBA" id="ARBA00022989"/>
    </source>
</evidence>
<evidence type="ECO:0000256" key="3">
    <source>
        <dbReference type="ARBA" id="ARBA00022475"/>
    </source>
</evidence>
<keyword evidence="5 7" id="KW-1133">Transmembrane helix</keyword>
<comment type="caution">
    <text evidence="8">The sequence shown here is derived from an EMBL/GenBank/DDBJ whole genome shotgun (WGS) entry which is preliminary data.</text>
</comment>
<evidence type="ECO:0000256" key="4">
    <source>
        <dbReference type="ARBA" id="ARBA00022692"/>
    </source>
</evidence>
<reference evidence="8 9" key="1">
    <citation type="submission" date="2018-05" db="EMBL/GenBank/DDBJ databases">
        <title>Genomic Encyclopedia of Type Strains, Phase IV (KMG-IV): sequencing the most valuable type-strain genomes for metagenomic binning, comparative biology and taxonomic classification.</title>
        <authorList>
            <person name="Goeker M."/>
        </authorList>
    </citation>
    <scope>NUCLEOTIDE SEQUENCE [LARGE SCALE GENOMIC DNA]</scope>
    <source>
        <strain evidence="8 9">DSM 24995</strain>
    </source>
</reference>
<evidence type="ECO:0008006" key="10">
    <source>
        <dbReference type="Google" id="ProtNLM"/>
    </source>
</evidence>
<accession>A0A2V3YN31</accession>
<protein>
    <recommendedName>
        <fullName evidence="10">Binding-protein-dependent transport system inner membrane component</fullName>
    </recommendedName>
</protein>
<evidence type="ECO:0000256" key="7">
    <source>
        <dbReference type="SAM" id="Phobius"/>
    </source>
</evidence>
<keyword evidence="3" id="KW-1003">Cell membrane</keyword>
<gene>
    <name evidence="8" type="ORF">DFR60_103401</name>
</gene>
<proteinExistence type="predicted"/>
<feature type="transmembrane region" description="Helical" evidence="7">
    <location>
        <begin position="79"/>
        <end position="100"/>
    </location>
</feature>
<dbReference type="InterPro" id="IPR035906">
    <property type="entry name" value="MetI-like_sf"/>
</dbReference>
<sequence length="115" mass="13120">MHYSHMHALEQPISEFPAVYSRRQIGIRLKLPVKMDLTIFMFVATWNDYLGPTIYLKSESKKTIQIGLQRLIGQYSSEYGLIMAGTVISLIPVLMMFLLLQKYFVEGIATSCVKG</sequence>
<dbReference type="Proteomes" id="UP000248057">
    <property type="component" value="Unassembled WGS sequence"/>
</dbReference>
<evidence type="ECO:0000256" key="1">
    <source>
        <dbReference type="ARBA" id="ARBA00004651"/>
    </source>
</evidence>
<evidence type="ECO:0000256" key="2">
    <source>
        <dbReference type="ARBA" id="ARBA00022448"/>
    </source>
</evidence>
<dbReference type="EMBL" id="QJKD01000003">
    <property type="protein sequence ID" value="PXX55343.1"/>
    <property type="molecule type" value="Genomic_DNA"/>
</dbReference>
<keyword evidence="4 7" id="KW-0812">Transmembrane</keyword>
<keyword evidence="6 7" id="KW-0472">Membrane</keyword>
<evidence type="ECO:0000256" key="6">
    <source>
        <dbReference type="ARBA" id="ARBA00023136"/>
    </source>
</evidence>
<dbReference type="AlphaFoldDB" id="A0A2V3YN31"/>
<dbReference type="PANTHER" id="PTHR43744:SF8">
    <property type="entry name" value="SN-GLYCEROL-3-PHOSPHATE TRANSPORT SYSTEM PERMEASE PROTEIN UGPE"/>
    <property type="match status" value="1"/>
</dbReference>
<comment type="subcellular location">
    <subcellularLocation>
        <location evidence="1">Cell membrane</location>
        <topology evidence="1">Multi-pass membrane protein</topology>
    </subcellularLocation>
</comment>
<keyword evidence="9" id="KW-1185">Reference proteome</keyword>
<evidence type="ECO:0000313" key="8">
    <source>
        <dbReference type="EMBL" id="PXX55343.1"/>
    </source>
</evidence>
<dbReference type="SUPFAM" id="SSF161098">
    <property type="entry name" value="MetI-like"/>
    <property type="match status" value="1"/>
</dbReference>